<accession>A0A088RTA1</accession>
<dbReference type="VEuPathDB" id="TriTrypDB:LPMP_262650"/>
<dbReference type="OrthoDB" id="260026at2759"/>
<evidence type="ECO:0000313" key="2">
    <source>
        <dbReference type="EMBL" id="AIN99377.1"/>
    </source>
</evidence>
<dbReference type="RefSeq" id="XP_010700084.1">
    <property type="nucleotide sequence ID" value="XM_010701782.1"/>
</dbReference>
<dbReference type="AlphaFoldDB" id="A0A088RTA1"/>
<dbReference type="EMBL" id="CP009395">
    <property type="protein sequence ID" value="AIN99377.1"/>
    <property type="molecule type" value="Genomic_DNA"/>
</dbReference>
<dbReference type="KEGG" id="lpan:LPMP_262650"/>
<evidence type="ECO:0000256" key="1">
    <source>
        <dbReference type="SAM" id="SignalP"/>
    </source>
</evidence>
<dbReference type="Proteomes" id="UP000063063">
    <property type="component" value="Chromosome 26"/>
</dbReference>
<keyword evidence="3" id="KW-1185">Reference proteome</keyword>
<proteinExistence type="predicted"/>
<dbReference type="VEuPathDB" id="TriTrypDB:LPAL13_000019000"/>
<sequence length="377" mass="40787">MIAECFYLVALVTTAMTITMSNVTVYPEGISTTVDGTPIIVHNISPDWIQTSSMSISSTTELFAVVVMDPIRAHARAAVTIGDSPTAVNADVNVSIYGGFNITKTPHDDGCRPKSFVVDFCGMYMEVSGTVDTIGKLPGGAQSICDVVSQVADNLMAPAPFIEYPPVMEGASDIAKSTYLLKYRLVNILSENTGLPVEAHFVRKNVLRVAVGSFLRTSILFDSSYDYDVEVLDAMGVISQWAKKKLNISVDPRNRTTLKIPFHGGAVTIPTLRSIVHQAIKENALATLRTRVPRGASLSYDVVIHDFQCTFFNTVCSIPVSNGVQVINSRFTGMGDLGTILDNTVSASMDILLTNITRVALKVVGSTFGQRIYLPVF</sequence>
<reference evidence="2 3" key="1">
    <citation type="journal article" date="2015" name="Sci. Rep.">
        <title>The genome of Leishmania panamensis: insights into genomics of the L. (Viannia) subgenus.</title>
        <authorList>
            <person name="Llanes A."/>
            <person name="Restrepo C.M."/>
            <person name="Vecchio G.D."/>
            <person name="Anguizola F.J."/>
            <person name="Lleonart R."/>
        </authorList>
    </citation>
    <scope>NUCLEOTIDE SEQUENCE [LARGE SCALE GENOMIC DNA]</scope>
    <source>
        <strain evidence="2 3">MHOM/PA/94/PSC-1</strain>
    </source>
</reference>
<dbReference type="eggNOG" id="ENOG502SJ86">
    <property type="taxonomic scope" value="Eukaryota"/>
</dbReference>
<name>A0A088RTA1_LEIPA</name>
<gene>
    <name evidence="2" type="ORF">LPMP_262650</name>
</gene>
<dbReference type="GeneID" id="22576168"/>
<feature type="signal peptide" evidence="1">
    <location>
        <begin position="1"/>
        <end position="17"/>
    </location>
</feature>
<feature type="chain" id="PRO_5001839071" evidence="1">
    <location>
        <begin position="18"/>
        <end position="377"/>
    </location>
</feature>
<protein>
    <submittedName>
        <fullName evidence="2">Uncharacterized protein</fullName>
    </submittedName>
</protein>
<evidence type="ECO:0000313" key="3">
    <source>
        <dbReference type="Proteomes" id="UP000063063"/>
    </source>
</evidence>
<keyword evidence="1" id="KW-0732">Signal</keyword>
<organism evidence="2 3">
    <name type="scientific">Leishmania panamensis</name>
    <dbReference type="NCBI Taxonomy" id="5679"/>
    <lineage>
        <taxon>Eukaryota</taxon>
        <taxon>Discoba</taxon>
        <taxon>Euglenozoa</taxon>
        <taxon>Kinetoplastea</taxon>
        <taxon>Metakinetoplastina</taxon>
        <taxon>Trypanosomatida</taxon>
        <taxon>Trypanosomatidae</taxon>
        <taxon>Leishmaniinae</taxon>
        <taxon>Leishmania</taxon>
        <taxon>Leishmania guyanensis species complex</taxon>
    </lineage>
</organism>